<dbReference type="OrthoDB" id="5892170at2759"/>
<evidence type="ECO:0000313" key="1">
    <source>
        <dbReference type="EMBL" id="EFP13216.1"/>
    </source>
</evidence>
<evidence type="ECO:0000313" key="2">
    <source>
        <dbReference type="Proteomes" id="UP000008281"/>
    </source>
</evidence>
<dbReference type="HOGENOM" id="CLU_1867024_0_0_1"/>
<sequence length="137" mass="15388">MSYGMFFYDKKPIGTNFNKVEFYINASSAGHCGWTSSKNDETFELDQDIDKHIVKNTCIKDKDLVYVEGASIGKTVGEFDIRGKNVTLLSCFHILVLGFICEKGRNSSTPRPTPRKSPATTSSHPVCFFIFLFNIKS</sequence>
<gene>
    <name evidence="1" type="ORF">CRE_08449</name>
</gene>
<name>E3N032_CAERE</name>
<organism evidence="2">
    <name type="scientific">Caenorhabditis remanei</name>
    <name type="common">Caenorhabditis vulgaris</name>
    <dbReference type="NCBI Taxonomy" id="31234"/>
    <lineage>
        <taxon>Eukaryota</taxon>
        <taxon>Metazoa</taxon>
        <taxon>Ecdysozoa</taxon>
        <taxon>Nematoda</taxon>
        <taxon>Chromadorea</taxon>
        <taxon>Rhabditida</taxon>
        <taxon>Rhabditina</taxon>
        <taxon>Rhabditomorpha</taxon>
        <taxon>Rhabditoidea</taxon>
        <taxon>Rhabditidae</taxon>
        <taxon>Peloderinae</taxon>
        <taxon>Caenorhabditis</taxon>
    </lineage>
</organism>
<proteinExistence type="predicted"/>
<dbReference type="InParanoid" id="E3N032"/>
<dbReference type="Proteomes" id="UP000008281">
    <property type="component" value="Unassembled WGS sequence"/>
</dbReference>
<accession>E3N032</accession>
<dbReference type="AlphaFoldDB" id="E3N032"/>
<keyword evidence="2" id="KW-1185">Reference proteome</keyword>
<protein>
    <submittedName>
        <fullName evidence="1">Uncharacterized protein</fullName>
    </submittedName>
</protein>
<dbReference type="EMBL" id="DS268503">
    <property type="protein sequence ID" value="EFP13216.1"/>
    <property type="molecule type" value="Genomic_DNA"/>
</dbReference>
<reference evidence="1" key="1">
    <citation type="submission" date="2007-07" db="EMBL/GenBank/DDBJ databases">
        <title>PCAP assembly of the Caenorhabditis remanei genome.</title>
        <authorList>
            <consortium name="The Caenorhabditis remanei Sequencing Consortium"/>
            <person name="Wilson R.K."/>
        </authorList>
    </citation>
    <scope>NUCLEOTIDE SEQUENCE [LARGE SCALE GENOMIC DNA]</scope>
    <source>
        <strain evidence="1">PB4641</strain>
    </source>
</reference>